<dbReference type="AlphaFoldDB" id="A0A6S6ZLD4"/>
<accession>A0A6S6ZLD4</accession>
<dbReference type="Proteomes" id="UP000494108">
    <property type="component" value="Unassembled WGS sequence"/>
</dbReference>
<evidence type="ECO:0000256" key="1">
    <source>
        <dbReference type="SAM" id="Phobius"/>
    </source>
</evidence>
<organism evidence="2 3">
    <name type="scientific">Achromobacter pestifer</name>
    <dbReference type="NCBI Taxonomy" id="1353889"/>
    <lineage>
        <taxon>Bacteria</taxon>
        <taxon>Pseudomonadati</taxon>
        <taxon>Pseudomonadota</taxon>
        <taxon>Betaproteobacteria</taxon>
        <taxon>Burkholderiales</taxon>
        <taxon>Alcaligenaceae</taxon>
        <taxon>Achromobacter</taxon>
    </lineage>
</organism>
<protein>
    <recommendedName>
        <fullName evidence="4">SMODS-associated and fused to various effectors domain-containing protein</fullName>
    </recommendedName>
</protein>
<dbReference type="RefSeq" id="WP_175176670.1">
    <property type="nucleotide sequence ID" value="NZ_CADIJX010000005.1"/>
</dbReference>
<proteinExistence type="predicted"/>
<keyword evidence="1" id="KW-0472">Membrane</keyword>
<keyword evidence="1" id="KW-0812">Transmembrane</keyword>
<keyword evidence="1" id="KW-1133">Transmembrane helix</keyword>
<evidence type="ECO:0008006" key="4">
    <source>
        <dbReference type="Google" id="ProtNLM"/>
    </source>
</evidence>
<evidence type="ECO:0000313" key="2">
    <source>
        <dbReference type="EMBL" id="CAB3681150.1"/>
    </source>
</evidence>
<dbReference type="EMBL" id="CADIJX010000005">
    <property type="protein sequence ID" value="CAB3681150.1"/>
    <property type="molecule type" value="Genomic_DNA"/>
</dbReference>
<feature type="transmembrane region" description="Helical" evidence="1">
    <location>
        <begin position="64"/>
        <end position="86"/>
    </location>
</feature>
<gene>
    <name evidence="2" type="ORF">LMG3431_04380</name>
</gene>
<reference evidence="2 3" key="1">
    <citation type="submission" date="2020-04" db="EMBL/GenBank/DDBJ databases">
        <authorList>
            <person name="De Canck E."/>
        </authorList>
    </citation>
    <scope>NUCLEOTIDE SEQUENCE [LARGE SCALE GENOMIC DNA]</scope>
    <source>
        <strain evidence="2 3">LMG 3431</strain>
    </source>
</reference>
<evidence type="ECO:0000313" key="3">
    <source>
        <dbReference type="Proteomes" id="UP000494108"/>
    </source>
</evidence>
<keyword evidence="3" id="KW-1185">Reference proteome</keyword>
<sequence length="239" mass="26668">MTGISRAVLLHRLKTASYAIGSVVLVSWVTDALNEGLMFKPLLRYLYPATVENYLHPFTDHPSLMIWLLPLLLALLLMFASSMMAVHHFKRRHLYRISRPTIAPPPEHLITLATGDQALGNLLSDASQTKPHTLHALYRQPDELTPLEAPCAAARVPLHPWALPDTRDIRQQFLRLGQILAQIRRKAGPQASIAFDLSSLPPVLASAATLACLENDVTLCYLDSQQRLCTHRVVCEMSD</sequence>
<feature type="transmembrane region" description="Helical" evidence="1">
    <location>
        <begin position="12"/>
        <end position="30"/>
    </location>
</feature>
<name>A0A6S6ZLD4_9BURK</name>